<dbReference type="AlphaFoldDB" id="A0A6J2KBE9"/>
<dbReference type="GeneID" id="114248553"/>
<organism evidence="2 3">
    <name type="scientific">Bombyx mandarina</name>
    <name type="common">Wild silk moth</name>
    <name type="synonym">Wild silkworm</name>
    <dbReference type="NCBI Taxonomy" id="7092"/>
    <lineage>
        <taxon>Eukaryota</taxon>
        <taxon>Metazoa</taxon>
        <taxon>Ecdysozoa</taxon>
        <taxon>Arthropoda</taxon>
        <taxon>Hexapoda</taxon>
        <taxon>Insecta</taxon>
        <taxon>Pterygota</taxon>
        <taxon>Neoptera</taxon>
        <taxon>Endopterygota</taxon>
        <taxon>Lepidoptera</taxon>
        <taxon>Glossata</taxon>
        <taxon>Ditrysia</taxon>
        <taxon>Bombycoidea</taxon>
        <taxon>Bombycidae</taxon>
        <taxon>Bombycinae</taxon>
        <taxon>Bombyx</taxon>
    </lineage>
</organism>
<reference evidence="3" key="1">
    <citation type="submission" date="2025-08" db="UniProtKB">
        <authorList>
            <consortium name="RefSeq"/>
        </authorList>
    </citation>
    <scope>IDENTIFICATION</scope>
    <source>
        <tissue evidence="3">Silk gland</tissue>
    </source>
</reference>
<gene>
    <name evidence="3" type="primary">LOC114248553</name>
</gene>
<keyword evidence="2" id="KW-1185">Reference proteome</keyword>
<evidence type="ECO:0000313" key="2">
    <source>
        <dbReference type="Proteomes" id="UP000504629"/>
    </source>
</evidence>
<feature type="region of interest" description="Disordered" evidence="1">
    <location>
        <begin position="131"/>
        <end position="153"/>
    </location>
</feature>
<protein>
    <submittedName>
        <fullName evidence="3">Uncharacterized protein LOC114248553</fullName>
    </submittedName>
</protein>
<dbReference type="KEGG" id="bman:114248553"/>
<sequence length="489" mass="56631">MPCGKRPLVKAWDKPKKLRVVIPSRYEQNEASVKQHWKNVIKSLELSYKDDQFWESQSEVVRQLVGPVIFERISKIFNLPMEKVHYEPKSETASIVPSEEYYKSRSGDDIQIRDTYSMADYDSFIDQESNEVHEEQSEQWSDSSPLTSSELGKVSRMKSLQTARSKSVIASKTFSKSISFSKVYSRNTIRSQTSKMKNYKSEITLFDEQANSEDDIEVHPSIKRPGQYRRKKNPHFEMLYCNESETDMIKWNSKYKQRAFEVSASDEFSKKAEILTKKISKEFYDWWVSLGNVEFKSEIKRPEDIEDLFQVWFDEHASRGLVLHPKILPCVLKSISEKVGALKSSCPRVLKKQVAYDIKAETSPAHVMAFGTCLPQKMKHIPPKNNTKAIWRGVKIPEDLRSMAYVWEDIQHLTSTKAFHKWLQQKPNLSMPPFLKSLDASGDKKQLFVVPSDFVVKDKSWDTSANDLALPVSQFSIELKEVLSKLMNH</sequence>
<evidence type="ECO:0000313" key="3">
    <source>
        <dbReference type="RefSeq" id="XP_028037624.1"/>
    </source>
</evidence>
<accession>A0A6J2KBE9</accession>
<feature type="compositionally biased region" description="Polar residues" evidence="1">
    <location>
        <begin position="138"/>
        <end position="150"/>
    </location>
</feature>
<dbReference type="OrthoDB" id="7423282at2759"/>
<dbReference type="RefSeq" id="XP_028037624.1">
    <property type="nucleotide sequence ID" value="XM_028181823.1"/>
</dbReference>
<dbReference type="Proteomes" id="UP000504629">
    <property type="component" value="Unplaced"/>
</dbReference>
<name>A0A6J2KBE9_BOMMA</name>
<evidence type="ECO:0000256" key="1">
    <source>
        <dbReference type="SAM" id="MobiDB-lite"/>
    </source>
</evidence>
<proteinExistence type="predicted"/>